<dbReference type="AlphaFoldDB" id="A0A4R8I8P5"/>
<feature type="transmembrane region" description="Helical" evidence="6">
    <location>
        <begin position="20"/>
        <end position="41"/>
    </location>
</feature>
<feature type="domain" description="DUF3817" evidence="7">
    <location>
        <begin position="18"/>
        <end position="107"/>
    </location>
</feature>
<dbReference type="OrthoDB" id="1272288at2"/>
<dbReference type="NCBIfam" id="TIGR03954">
    <property type="entry name" value="integ_memb_HG"/>
    <property type="match status" value="1"/>
</dbReference>
<dbReference type="EMBL" id="SOEO01000002">
    <property type="protein sequence ID" value="TDX84845.1"/>
    <property type="molecule type" value="Genomic_DNA"/>
</dbReference>
<dbReference type="GO" id="GO:0005886">
    <property type="term" value="C:plasma membrane"/>
    <property type="evidence" value="ECO:0007669"/>
    <property type="project" value="UniProtKB-SubCell"/>
</dbReference>
<keyword evidence="2" id="KW-1003">Cell membrane</keyword>
<evidence type="ECO:0000256" key="6">
    <source>
        <dbReference type="SAM" id="Phobius"/>
    </source>
</evidence>
<organism evidence="8 9">
    <name type="scientific">Epilithonimonas xixisoli</name>
    <dbReference type="NCBI Taxonomy" id="1476462"/>
    <lineage>
        <taxon>Bacteria</taxon>
        <taxon>Pseudomonadati</taxon>
        <taxon>Bacteroidota</taxon>
        <taxon>Flavobacteriia</taxon>
        <taxon>Flavobacteriales</taxon>
        <taxon>Weeksellaceae</taxon>
        <taxon>Chryseobacterium group</taxon>
        <taxon>Epilithonimonas</taxon>
    </lineage>
</organism>
<feature type="transmembrane region" description="Helical" evidence="6">
    <location>
        <begin position="86"/>
        <end position="102"/>
    </location>
</feature>
<reference evidence="8 9" key="1">
    <citation type="submission" date="2019-03" db="EMBL/GenBank/DDBJ databases">
        <title>Genomic Encyclopedia of Type Strains, Phase III (KMG-III): the genomes of soil and plant-associated and newly described type strains.</title>
        <authorList>
            <person name="Whitman W."/>
        </authorList>
    </citation>
    <scope>NUCLEOTIDE SEQUENCE [LARGE SCALE GENOMIC DNA]</scope>
    <source>
        <strain evidence="8 9">CGMCC 1.12802</strain>
    </source>
</reference>
<evidence type="ECO:0000256" key="2">
    <source>
        <dbReference type="ARBA" id="ARBA00022475"/>
    </source>
</evidence>
<evidence type="ECO:0000256" key="1">
    <source>
        <dbReference type="ARBA" id="ARBA00004651"/>
    </source>
</evidence>
<dbReference type="Proteomes" id="UP000295313">
    <property type="component" value="Unassembled WGS sequence"/>
</dbReference>
<keyword evidence="5 6" id="KW-0472">Membrane</keyword>
<sequence length="117" mass="13999">MNIIEKYYSKYPEEKVTKWFKQICVAEAISWFFLFTAMVWIRVEPEDIFAIIYISTVGSLHGLFFTLYLIFLPAIRKIFSWDDEESIFALMGAFFPFATIFVEKKLLRKNRETEENQ</sequence>
<evidence type="ECO:0000256" key="4">
    <source>
        <dbReference type="ARBA" id="ARBA00022989"/>
    </source>
</evidence>
<evidence type="ECO:0000313" key="8">
    <source>
        <dbReference type="EMBL" id="TDX84845.1"/>
    </source>
</evidence>
<dbReference type="RefSeq" id="WP_133944998.1">
    <property type="nucleotide sequence ID" value="NZ_SOEO01000002.1"/>
</dbReference>
<evidence type="ECO:0000256" key="5">
    <source>
        <dbReference type="ARBA" id="ARBA00023136"/>
    </source>
</evidence>
<dbReference type="InterPro" id="IPR023845">
    <property type="entry name" value="DUF3817_TM"/>
</dbReference>
<feature type="transmembrane region" description="Helical" evidence="6">
    <location>
        <begin position="48"/>
        <end position="74"/>
    </location>
</feature>
<evidence type="ECO:0000313" key="9">
    <source>
        <dbReference type="Proteomes" id="UP000295313"/>
    </source>
</evidence>
<comment type="subcellular location">
    <subcellularLocation>
        <location evidence="1">Cell membrane</location>
        <topology evidence="1">Multi-pass membrane protein</topology>
    </subcellularLocation>
</comment>
<evidence type="ECO:0000259" key="7">
    <source>
        <dbReference type="Pfam" id="PF12823"/>
    </source>
</evidence>
<name>A0A4R8I8P5_9FLAO</name>
<keyword evidence="3 6" id="KW-0812">Transmembrane</keyword>
<accession>A0A4R8I8P5</accession>
<keyword evidence="4 6" id="KW-1133">Transmembrane helix</keyword>
<evidence type="ECO:0000256" key="3">
    <source>
        <dbReference type="ARBA" id="ARBA00022692"/>
    </source>
</evidence>
<dbReference type="Pfam" id="PF12823">
    <property type="entry name" value="DUF3817"/>
    <property type="match status" value="1"/>
</dbReference>
<protein>
    <submittedName>
        <fullName evidence="8">Integral membrane protein</fullName>
    </submittedName>
</protein>
<gene>
    <name evidence="8" type="ORF">B0I22_2483</name>
</gene>
<comment type="caution">
    <text evidence="8">The sequence shown here is derived from an EMBL/GenBank/DDBJ whole genome shotgun (WGS) entry which is preliminary data.</text>
</comment>
<keyword evidence="9" id="KW-1185">Reference proteome</keyword>
<proteinExistence type="predicted"/>